<dbReference type="EC" id="3.1.3.16" evidence="4"/>
<keyword evidence="8" id="KW-0464">Manganese</keyword>
<proteinExistence type="inferred from homology"/>
<evidence type="ECO:0000259" key="10">
    <source>
        <dbReference type="PROSITE" id="PS51746"/>
    </source>
</evidence>
<dbReference type="PROSITE" id="PS51746">
    <property type="entry name" value="PPM_2"/>
    <property type="match status" value="1"/>
</dbReference>
<dbReference type="PANTHER" id="PTHR13832">
    <property type="entry name" value="PROTEIN PHOSPHATASE 2C"/>
    <property type="match status" value="1"/>
</dbReference>
<evidence type="ECO:0000256" key="5">
    <source>
        <dbReference type="ARBA" id="ARBA00022723"/>
    </source>
</evidence>
<dbReference type="Pfam" id="PF00481">
    <property type="entry name" value="PP2C"/>
    <property type="match status" value="1"/>
</dbReference>
<protein>
    <recommendedName>
        <fullName evidence="4">protein-serine/threonine phosphatase</fullName>
        <ecNumber evidence="4">3.1.3.16</ecNumber>
    </recommendedName>
</protein>
<evidence type="ECO:0000256" key="4">
    <source>
        <dbReference type="ARBA" id="ARBA00013081"/>
    </source>
</evidence>
<dbReference type="SUPFAM" id="SSF81606">
    <property type="entry name" value="PP2C-like"/>
    <property type="match status" value="1"/>
</dbReference>
<evidence type="ECO:0000313" key="12">
    <source>
        <dbReference type="Proteomes" id="UP001152759"/>
    </source>
</evidence>
<keyword evidence="5" id="KW-0479">Metal-binding</keyword>
<organism evidence="11 12">
    <name type="scientific">Bemisia tabaci</name>
    <name type="common">Sweetpotato whitefly</name>
    <name type="synonym">Aleurodes tabaci</name>
    <dbReference type="NCBI Taxonomy" id="7038"/>
    <lineage>
        <taxon>Eukaryota</taxon>
        <taxon>Metazoa</taxon>
        <taxon>Ecdysozoa</taxon>
        <taxon>Arthropoda</taxon>
        <taxon>Hexapoda</taxon>
        <taxon>Insecta</taxon>
        <taxon>Pterygota</taxon>
        <taxon>Neoptera</taxon>
        <taxon>Paraneoptera</taxon>
        <taxon>Hemiptera</taxon>
        <taxon>Sternorrhyncha</taxon>
        <taxon>Aleyrodoidea</taxon>
        <taxon>Aleyrodidae</taxon>
        <taxon>Aleyrodinae</taxon>
        <taxon>Bemisia</taxon>
    </lineage>
</organism>
<evidence type="ECO:0000313" key="11">
    <source>
        <dbReference type="EMBL" id="CAH0767929.1"/>
    </source>
</evidence>
<evidence type="ECO:0000256" key="9">
    <source>
        <dbReference type="RuleBase" id="RU003465"/>
    </source>
</evidence>
<feature type="domain" description="PPM-type phosphatase" evidence="10">
    <location>
        <begin position="23"/>
        <end position="286"/>
    </location>
</feature>
<keyword evidence="12" id="KW-1185">Reference proteome</keyword>
<dbReference type="KEGG" id="btab:109038566"/>
<accession>A0A9P0G4R2</accession>
<keyword evidence="7 9" id="KW-0904">Protein phosphatase</keyword>
<dbReference type="OrthoDB" id="10264738at2759"/>
<comment type="cofactor">
    <cofactor evidence="1">
        <name>Mn(2+)</name>
        <dbReference type="ChEBI" id="CHEBI:29035"/>
    </cofactor>
</comment>
<dbReference type="PANTHER" id="PTHR13832:SF565">
    <property type="entry name" value="AT28366P-RELATED"/>
    <property type="match status" value="1"/>
</dbReference>
<dbReference type="GO" id="GO:0004722">
    <property type="term" value="F:protein serine/threonine phosphatase activity"/>
    <property type="evidence" value="ECO:0007669"/>
    <property type="project" value="UniProtKB-EC"/>
</dbReference>
<evidence type="ECO:0000256" key="1">
    <source>
        <dbReference type="ARBA" id="ARBA00001936"/>
    </source>
</evidence>
<evidence type="ECO:0000256" key="6">
    <source>
        <dbReference type="ARBA" id="ARBA00022801"/>
    </source>
</evidence>
<evidence type="ECO:0000256" key="7">
    <source>
        <dbReference type="ARBA" id="ARBA00022912"/>
    </source>
</evidence>
<dbReference type="SMART" id="SM00332">
    <property type="entry name" value="PP2Cc"/>
    <property type="match status" value="1"/>
</dbReference>
<dbReference type="InterPro" id="IPR001932">
    <property type="entry name" value="PPM-type_phosphatase-like_dom"/>
</dbReference>
<dbReference type="Gene3D" id="3.60.40.10">
    <property type="entry name" value="PPM-type phosphatase domain"/>
    <property type="match status" value="1"/>
</dbReference>
<evidence type="ECO:0000256" key="2">
    <source>
        <dbReference type="ARBA" id="ARBA00001946"/>
    </source>
</evidence>
<reference evidence="11" key="1">
    <citation type="submission" date="2021-12" db="EMBL/GenBank/DDBJ databases">
        <authorList>
            <person name="King R."/>
        </authorList>
    </citation>
    <scope>NUCLEOTIDE SEQUENCE</scope>
</reference>
<comment type="similarity">
    <text evidence="3 9">Belongs to the PP2C family.</text>
</comment>
<dbReference type="CDD" id="cd00143">
    <property type="entry name" value="PP2Cc"/>
    <property type="match status" value="1"/>
</dbReference>
<evidence type="ECO:0000256" key="8">
    <source>
        <dbReference type="ARBA" id="ARBA00023211"/>
    </source>
</evidence>
<dbReference type="GO" id="GO:0046872">
    <property type="term" value="F:metal ion binding"/>
    <property type="evidence" value="ECO:0007669"/>
    <property type="project" value="UniProtKB-KW"/>
</dbReference>
<dbReference type="EMBL" id="OU963864">
    <property type="protein sequence ID" value="CAH0767929.1"/>
    <property type="molecule type" value="Genomic_DNA"/>
</dbReference>
<evidence type="ECO:0000256" key="3">
    <source>
        <dbReference type="ARBA" id="ARBA00006702"/>
    </source>
</evidence>
<dbReference type="InterPro" id="IPR036457">
    <property type="entry name" value="PPM-type-like_dom_sf"/>
</dbReference>
<dbReference type="AlphaFoldDB" id="A0A9P0G4R2"/>
<dbReference type="FunFam" id="3.60.40.10:FF:000016">
    <property type="entry name" value="Protein phosphatase 2C"/>
    <property type="match status" value="1"/>
</dbReference>
<gene>
    <name evidence="11" type="ORF">BEMITA_LOCUS5133</name>
</gene>
<sequence>MGQTLAEPVTEKESECCQNNQFKVGSSCMQGWRVNMEDAHTHILSLPDDTGTAFFGVYDGHGGSLVAQYAGKHLHKFILKRPEYSERKIPEALKYGFLDVDAAMLEDDDVKEELSGSTAVTILIKDGTLYCANVGDSRAVACVKGKVVVLSEDHKPSNEKEMARIQQAGGWVEFNRVNGNLALSRALGDFVFKRNGKKKVEEQIVIAVPDVEVREITPDWEFIVMACDGIWDVLSNEEVVEFVRVRISLGMEPEDICEDLMTRCLAPDCTMGGLGCDNMTVVIICCLHGRPYKELQDKCYVVHNATKSTADS</sequence>
<dbReference type="Proteomes" id="UP001152759">
    <property type="component" value="Chromosome 3"/>
</dbReference>
<keyword evidence="6 9" id="KW-0378">Hydrolase</keyword>
<comment type="cofactor">
    <cofactor evidence="2">
        <name>Mg(2+)</name>
        <dbReference type="ChEBI" id="CHEBI:18420"/>
    </cofactor>
</comment>
<dbReference type="PROSITE" id="PS01032">
    <property type="entry name" value="PPM_1"/>
    <property type="match status" value="1"/>
</dbReference>
<name>A0A9P0G4R2_BEMTA</name>
<dbReference type="InterPro" id="IPR015655">
    <property type="entry name" value="PP2C"/>
</dbReference>
<dbReference type="InterPro" id="IPR000222">
    <property type="entry name" value="PP2C_BS"/>
</dbReference>